<sequence length="151" mass="15565">MALTEKQITDAFPTDSDGKPEDKQKVILSLNQSIETLEEAGKSKTPHNSGGGSDSAGSDSVGGSGDALPDDIRESIAIANAKSVAEQPSMLSNLAFANLLTNGNLSQQNAVSNQQAINQLAVTVVGNAVNRVSDLSPMEAIAVNKLDTGND</sequence>
<comment type="caution">
    <text evidence="2">The sequence shown here is derived from an EMBL/GenBank/DDBJ whole genome shotgun (WGS) entry which is preliminary data.</text>
</comment>
<protein>
    <submittedName>
        <fullName evidence="2">Uncharacterized protein</fullName>
    </submittedName>
</protein>
<dbReference type="EMBL" id="MLAW01000034">
    <property type="protein sequence ID" value="OJJ24247.1"/>
    <property type="molecule type" value="Genomic_DNA"/>
</dbReference>
<evidence type="ECO:0000313" key="3">
    <source>
        <dbReference type="Proteomes" id="UP000183940"/>
    </source>
</evidence>
<evidence type="ECO:0000256" key="1">
    <source>
        <dbReference type="SAM" id="MobiDB-lite"/>
    </source>
</evidence>
<accession>A0A1L9QNT1</accession>
<dbReference type="AlphaFoldDB" id="A0A1L9QNT1"/>
<evidence type="ECO:0000313" key="2">
    <source>
        <dbReference type="EMBL" id="OJJ24247.1"/>
    </source>
</evidence>
<proteinExistence type="predicted"/>
<keyword evidence="3" id="KW-1185">Reference proteome</keyword>
<feature type="compositionally biased region" description="Basic and acidic residues" evidence="1">
    <location>
        <begin position="16"/>
        <end position="25"/>
    </location>
</feature>
<gene>
    <name evidence="2" type="ORF">BI308_17370</name>
</gene>
<feature type="compositionally biased region" description="Gly residues" evidence="1">
    <location>
        <begin position="49"/>
        <end position="65"/>
    </location>
</feature>
<organism evidence="2 3">
    <name type="scientific">Roseofilum reptotaenium AO1-A</name>
    <dbReference type="NCBI Taxonomy" id="1925591"/>
    <lineage>
        <taxon>Bacteria</taxon>
        <taxon>Bacillati</taxon>
        <taxon>Cyanobacteriota</taxon>
        <taxon>Cyanophyceae</taxon>
        <taxon>Desertifilales</taxon>
        <taxon>Desertifilaceae</taxon>
        <taxon>Roseofilum</taxon>
    </lineage>
</organism>
<reference evidence="2" key="1">
    <citation type="submission" date="2016-10" db="EMBL/GenBank/DDBJ databases">
        <title>CRISPR-Cas defence system in Roseofilum reptotaenium: evidence of a bacteriophage-cyanobacterium arms race in the coral black band disease.</title>
        <authorList>
            <person name="Buerger P."/>
            <person name="Wood-Charlson E.M."/>
            <person name="Weynberg K.D."/>
            <person name="Willis B."/>
            <person name="Van Oppen M.J."/>
        </authorList>
    </citation>
    <scope>NUCLEOTIDE SEQUENCE [LARGE SCALE GENOMIC DNA]</scope>
    <source>
        <strain evidence="2">AO1-A</strain>
    </source>
</reference>
<dbReference type="Proteomes" id="UP000183940">
    <property type="component" value="Unassembled WGS sequence"/>
</dbReference>
<feature type="region of interest" description="Disordered" evidence="1">
    <location>
        <begin position="1"/>
        <end position="69"/>
    </location>
</feature>
<dbReference type="STRING" id="1925591.BI308_17370"/>
<feature type="non-terminal residue" evidence="2">
    <location>
        <position position="151"/>
    </location>
</feature>
<name>A0A1L9QNT1_9CYAN</name>